<evidence type="ECO:0000313" key="2">
    <source>
        <dbReference type="EMBL" id="TPR44213.1"/>
    </source>
</evidence>
<dbReference type="GeneID" id="58108421"/>
<dbReference type="AlphaFoldDB" id="A0A9Q8MTV4"/>
<proteinExistence type="predicted"/>
<name>A0A9Q8MTV4_9LACO</name>
<keyword evidence="1" id="KW-1133">Transmembrane helix</keyword>
<reference evidence="2" key="1">
    <citation type="submission" date="2018-08" db="EMBL/GenBank/DDBJ databases">
        <title>Comparative genomics of wild bee and flower associated Lactobacillus reveals potential adaptation to the bee host.</title>
        <authorList>
            <person name="Vuong H.Q."/>
            <person name="Mcfrederick Q.S."/>
        </authorList>
    </citation>
    <scope>NUCLEOTIDE SEQUENCE</scope>
    <source>
        <strain evidence="2">HV_63</strain>
    </source>
</reference>
<dbReference type="RefSeq" id="WP_140934469.1">
    <property type="nucleotide sequence ID" value="NZ_QUBF01000003.1"/>
</dbReference>
<sequence>MNEQKESLYIKIIKHFYGIHGYFDEYKQQQVNRIGNNAFLILLAFFFIEMLTIDISALIFNSDIIVDLLIFVNIFIILIVFLYIVVSMSGLKLNQFETYDNNEYKSLIKKAKVRTIYAALVFFIGERITFFVIDILDKDNNLSIWQNIISPKENIIWGITSILYGLAMYFTAKSRIKK</sequence>
<dbReference type="Proteomes" id="UP000784700">
    <property type="component" value="Unassembled WGS sequence"/>
</dbReference>
<dbReference type="EMBL" id="QUBG01000003">
    <property type="protein sequence ID" value="TPR44213.1"/>
    <property type="molecule type" value="Genomic_DNA"/>
</dbReference>
<keyword evidence="1" id="KW-0472">Membrane</keyword>
<organism evidence="2 3">
    <name type="scientific">Apilactobacillus micheneri</name>
    <dbReference type="NCBI Taxonomy" id="1899430"/>
    <lineage>
        <taxon>Bacteria</taxon>
        <taxon>Bacillati</taxon>
        <taxon>Bacillota</taxon>
        <taxon>Bacilli</taxon>
        <taxon>Lactobacillales</taxon>
        <taxon>Lactobacillaceae</taxon>
        <taxon>Apilactobacillus</taxon>
    </lineage>
</organism>
<accession>A0A9Q8MTV4</accession>
<feature type="transmembrane region" description="Helical" evidence="1">
    <location>
        <begin position="38"/>
        <end position="59"/>
    </location>
</feature>
<dbReference type="Pfam" id="PF11683">
    <property type="entry name" value="DUF3278"/>
    <property type="match status" value="1"/>
</dbReference>
<dbReference type="InterPro" id="IPR021697">
    <property type="entry name" value="DUF3278"/>
</dbReference>
<evidence type="ECO:0000256" key="1">
    <source>
        <dbReference type="SAM" id="Phobius"/>
    </source>
</evidence>
<protein>
    <submittedName>
        <fullName evidence="2">DUF3278 domain-containing protein</fullName>
    </submittedName>
</protein>
<evidence type="ECO:0000313" key="3">
    <source>
        <dbReference type="Proteomes" id="UP000784700"/>
    </source>
</evidence>
<feature type="transmembrane region" description="Helical" evidence="1">
    <location>
        <begin position="65"/>
        <end position="86"/>
    </location>
</feature>
<comment type="caution">
    <text evidence="2">The sequence shown here is derived from an EMBL/GenBank/DDBJ whole genome shotgun (WGS) entry which is preliminary data.</text>
</comment>
<keyword evidence="1" id="KW-0812">Transmembrane</keyword>
<feature type="transmembrane region" description="Helical" evidence="1">
    <location>
        <begin position="155"/>
        <end position="172"/>
    </location>
</feature>
<gene>
    <name evidence="2" type="ORF">DY130_04015</name>
</gene>
<feature type="transmembrane region" description="Helical" evidence="1">
    <location>
        <begin position="115"/>
        <end position="135"/>
    </location>
</feature>